<dbReference type="RefSeq" id="WP_129153321.1">
    <property type="nucleotide sequence ID" value="NZ_JBHSDO010000018.1"/>
</dbReference>
<feature type="transmembrane region" description="Helical" evidence="7">
    <location>
        <begin position="392"/>
        <end position="412"/>
    </location>
</feature>
<evidence type="ECO:0000256" key="6">
    <source>
        <dbReference type="ARBA" id="ARBA00023136"/>
    </source>
</evidence>
<dbReference type="Pfam" id="PF04403">
    <property type="entry name" value="PqiA"/>
    <property type="match status" value="2"/>
</dbReference>
<feature type="transmembrane region" description="Helical" evidence="7">
    <location>
        <begin position="95"/>
        <end position="123"/>
    </location>
</feature>
<dbReference type="InterPro" id="IPR007498">
    <property type="entry name" value="PqiA-like"/>
</dbReference>
<feature type="transmembrane region" description="Helical" evidence="7">
    <location>
        <begin position="272"/>
        <end position="291"/>
    </location>
</feature>
<dbReference type="GO" id="GO:0005886">
    <property type="term" value="C:plasma membrane"/>
    <property type="evidence" value="ECO:0007669"/>
    <property type="project" value="UniProtKB-SubCell"/>
</dbReference>
<gene>
    <name evidence="8" type="ORF">C7R54_24330</name>
</gene>
<evidence type="ECO:0000313" key="8">
    <source>
        <dbReference type="EMBL" id="RXN84508.1"/>
    </source>
</evidence>
<comment type="subcellular location">
    <subcellularLocation>
        <location evidence="1">Cell inner membrane</location>
    </subcellularLocation>
</comment>
<keyword evidence="6 7" id="KW-0472">Membrane</keyword>
<protein>
    <submittedName>
        <fullName evidence="8">Paraquat-inducible protein A</fullName>
    </submittedName>
</protein>
<keyword evidence="2" id="KW-1003">Cell membrane</keyword>
<feature type="transmembrane region" description="Helical" evidence="7">
    <location>
        <begin position="170"/>
        <end position="189"/>
    </location>
</feature>
<evidence type="ECO:0000256" key="7">
    <source>
        <dbReference type="SAM" id="Phobius"/>
    </source>
</evidence>
<keyword evidence="4 7" id="KW-0812">Transmembrane</keyword>
<dbReference type="EMBL" id="PYAL01000008">
    <property type="protein sequence ID" value="RXN84508.1"/>
    <property type="molecule type" value="Genomic_DNA"/>
</dbReference>
<evidence type="ECO:0000313" key="9">
    <source>
        <dbReference type="Proteomes" id="UP000290849"/>
    </source>
</evidence>
<evidence type="ECO:0000256" key="2">
    <source>
        <dbReference type="ARBA" id="ARBA00022475"/>
    </source>
</evidence>
<keyword evidence="5 7" id="KW-1133">Transmembrane helix</keyword>
<feature type="transmembrane region" description="Helical" evidence="7">
    <location>
        <begin position="144"/>
        <end position="164"/>
    </location>
</feature>
<feature type="transmembrane region" description="Helical" evidence="7">
    <location>
        <begin position="48"/>
        <end position="67"/>
    </location>
</feature>
<keyword evidence="9" id="KW-1185">Reference proteome</keyword>
<proteinExistence type="predicted"/>
<dbReference type="OrthoDB" id="9800207at2"/>
<dbReference type="PANTHER" id="PTHR30462">
    <property type="entry name" value="INTERMEMBRANE TRANSPORT PROTEIN PQIB-RELATED"/>
    <property type="match status" value="1"/>
</dbReference>
<name>A0A4Q1HDX4_9BURK</name>
<dbReference type="Proteomes" id="UP000290849">
    <property type="component" value="Unassembled WGS sequence"/>
</dbReference>
<feature type="transmembrane region" description="Helical" evidence="7">
    <location>
        <begin position="311"/>
        <end position="344"/>
    </location>
</feature>
<keyword evidence="3" id="KW-0997">Cell inner membrane</keyword>
<evidence type="ECO:0000256" key="5">
    <source>
        <dbReference type="ARBA" id="ARBA00022989"/>
    </source>
</evidence>
<feature type="transmembrane region" description="Helical" evidence="7">
    <location>
        <begin position="365"/>
        <end position="386"/>
    </location>
</feature>
<evidence type="ECO:0000256" key="1">
    <source>
        <dbReference type="ARBA" id="ARBA00004533"/>
    </source>
</evidence>
<organism evidence="8 9">
    <name type="scientific">Achromobacter aloeverae</name>
    <dbReference type="NCBI Taxonomy" id="1750518"/>
    <lineage>
        <taxon>Bacteria</taxon>
        <taxon>Pseudomonadati</taxon>
        <taxon>Pseudomonadota</taxon>
        <taxon>Betaproteobacteria</taxon>
        <taxon>Burkholderiales</taxon>
        <taxon>Alcaligenaceae</taxon>
        <taxon>Achromobacter</taxon>
    </lineage>
</organism>
<dbReference type="AlphaFoldDB" id="A0A4Q1HDX4"/>
<sequence>MDRSSLIACHDCDLLQRETVLAPGGIACCRRCRAELYRSYPGGTARPLAFAIAAAIFFAIANLFPILGLKVNGNIVQTTLSGAVWLLYRDGMWPLSGLVFITTILTPLTEILAVLYLLIPLYLRRTPPWPRLAFRVLLLARPWSMTEVLILGVLVALVKLAHLASVVPGVGLWTFGAAMMSLAAMAAAFDPRIVWASRHHPLARNGDNGGDGVPALRGASRLSAPTAARAGICVCHGCGQLSVLPPHAHAGDCPRCGARVHLRKPDSIPRTWALLSAAMILYVPANLLPVMNTRSLFGSQNDTIMSGVVYLWVSGSWPLAIVVFIASVAVPMLKILALMFLVVTAQMHNAGMSLRCTRIYRMLEFVGPWSMLDIYVITILVALVQFSSLATIKAGPAAIAFGAVVVLTMLAARAFDPRLLWDAEEKRHA</sequence>
<evidence type="ECO:0000256" key="4">
    <source>
        <dbReference type="ARBA" id="ARBA00022692"/>
    </source>
</evidence>
<accession>A0A4Q1HDX4</accession>
<dbReference type="InterPro" id="IPR051800">
    <property type="entry name" value="PqiA-PqiB_transport"/>
</dbReference>
<evidence type="ECO:0000256" key="3">
    <source>
        <dbReference type="ARBA" id="ARBA00022519"/>
    </source>
</evidence>
<comment type="caution">
    <text evidence="8">The sequence shown here is derived from an EMBL/GenBank/DDBJ whole genome shotgun (WGS) entry which is preliminary data.</text>
</comment>
<reference evidence="8 9" key="1">
    <citation type="journal article" date="2017" name="Int. J. Syst. Evol. Microbiol.">
        <title>Achromobacter aloeverae sp. nov., isolated from the root of Aloe vera (L.) Burm.f.</title>
        <authorList>
            <person name="Kuncharoen N."/>
            <person name="Muramatsu Y."/>
            <person name="Shibata C."/>
            <person name="Kamakura Y."/>
            <person name="Nakagawa Y."/>
            <person name="Tanasupawat S."/>
        </authorList>
    </citation>
    <scope>NUCLEOTIDE SEQUENCE [LARGE SCALE GENOMIC DNA]</scope>
    <source>
        <strain evidence="8 9">AVA-1</strain>
    </source>
</reference>
<dbReference type="PANTHER" id="PTHR30462:SF3">
    <property type="entry name" value="INTERMEMBRANE TRANSPORT PROTEIN PQIA"/>
    <property type="match status" value="1"/>
</dbReference>